<keyword evidence="1" id="KW-0472">Membrane</keyword>
<sequence>MSQATTPADAALDTALEPLTGRAFYRNNIFRITGLAPDAPAAQVRRRREEAALAARLGTPFAAPAGDLPLDPPPDPDDLRGAFESLRDPVIRFVHEMLWLWDEERPGDTRHEQHNAAIRAHCAALESADPGAAANADSWAEALRAWAGSLEDEQVWERAYRRARELDDPRLTIGTVRKLRYRLPAHIVSATVSLAVRDAEDGDEAGADRYLELLDDSPFDDDLVDRMLRDAVRGREERIGTACREAENMAGSDPKRSLAAGEELISRTRLDLLVVETLLGRGDSTTDAVYDAVAVATNLCAVSYWKATSEHSATMPLLRAALERARDTGTIELIKGNIEVIEPDAVIEEASGVLKSVYGLCQAGKVDAARDRLMAWRGRTRDETLRRQLSTVLADPRAIRGPVARAPRDLAPFGIGTTTMGMRDFANDGSYIATRWFLLFIPIVPLASYHQDARFVYGKVPLRPAARTWRTLVLLALLYLFVDLVDGDGAWHWLAVAVAAGSYLLTRFLRVNAWVRIAESR</sequence>
<accession>A0A4Q7J1N9</accession>
<keyword evidence="1" id="KW-1133">Transmembrane helix</keyword>
<evidence type="ECO:0000256" key="1">
    <source>
        <dbReference type="SAM" id="Phobius"/>
    </source>
</evidence>
<gene>
    <name evidence="2" type="ORF">EWH70_27810</name>
</gene>
<proteinExistence type="predicted"/>
<organism evidence="2 3">
    <name type="scientific">Amycolatopsis suaedae</name>
    <dbReference type="NCBI Taxonomy" id="2510978"/>
    <lineage>
        <taxon>Bacteria</taxon>
        <taxon>Bacillati</taxon>
        <taxon>Actinomycetota</taxon>
        <taxon>Actinomycetes</taxon>
        <taxon>Pseudonocardiales</taxon>
        <taxon>Pseudonocardiaceae</taxon>
        <taxon>Amycolatopsis</taxon>
    </lineage>
</organism>
<dbReference type="EMBL" id="SFCC01000016">
    <property type="protein sequence ID" value="RZQ60492.1"/>
    <property type="molecule type" value="Genomic_DNA"/>
</dbReference>
<protein>
    <submittedName>
        <fullName evidence="2">Uncharacterized protein</fullName>
    </submittedName>
</protein>
<feature type="transmembrane region" description="Helical" evidence="1">
    <location>
        <begin position="468"/>
        <end position="485"/>
    </location>
</feature>
<dbReference type="RefSeq" id="WP_130478498.1">
    <property type="nucleotide sequence ID" value="NZ_SFCC01000016.1"/>
</dbReference>
<comment type="caution">
    <text evidence="2">The sequence shown here is derived from an EMBL/GenBank/DDBJ whole genome shotgun (WGS) entry which is preliminary data.</text>
</comment>
<reference evidence="2 3" key="1">
    <citation type="submission" date="2019-02" db="EMBL/GenBank/DDBJ databases">
        <title>Draft genome sequence of Amycolatopsis sp. 8-3EHSu isolated from roots of Suaeda maritima.</title>
        <authorList>
            <person name="Duangmal K."/>
            <person name="Chantavorakit T."/>
        </authorList>
    </citation>
    <scope>NUCLEOTIDE SEQUENCE [LARGE SCALE GENOMIC DNA]</scope>
    <source>
        <strain evidence="2 3">8-3EHSu</strain>
    </source>
</reference>
<evidence type="ECO:0000313" key="2">
    <source>
        <dbReference type="EMBL" id="RZQ60492.1"/>
    </source>
</evidence>
<dbReference type="AlphaFoldDB" id="A0A4Q7J1N9"/>
<keyword evidence="3" id="KW-1185">Reference proteome</keyword>
<feature type="transmembrane region" description="Helical" evidence="1">
    <location>
        <begin position="429"/>
        <end position="447"/>
    </location>
</feature>
<evidence type="ECO:0000313" key="3">
    <source>
        <dbReference type="Proteomes" id="UP000292003"/>
    </source>
</evidence>
<dbReference type="Proteomes" id="UP000292003">
    <property type="component" value="Unassembled WGS sequence"/>
</dbReference>
<name>A0A4Q7J1N9_9PSEU</name>
<feature type="transmembrane region" description="Helical" evidence="1">
    <location>
        <begin position="491"/>
        <end position="509"/>
    </location>
</feature>
<dbReference type="OrthoDB" id="4222977at2"/>
<keyword evidence="1" id="KW-0812">Transmembrane</keyword>